<gene>
    <name evidence="2" type="ORF">BE21_19140</name>
</gene>
<evidence type="ECO:0000256" key="1">
    <source>
        <dbReference type="SAM" id="MobiDB-lite"/>
    </source>
</evidence>
<evidence type="ECO:0000313" key="2">
    <source>
        <dbReference type="EMBL" id="KYG09216.1"/>
    </source>
</evidence>
<dbReference type="AlphaFoldDB" id="A0A150TX77"/>
<feature type="region of interest" description="Disordered" evidence="1">
    <location>
        <begin position="83"/>
        <end position="114"/>
    </location>
</feature>
<sequence length="172" mass="17352">GAGGAGGAPAGTTAGSGGAGGGCDEIAWYCDADSDAHGDRNVVVEACEAPPGGDEACGGPYVASSDDCGPNEEAAHPGAEAYHAEPMAPPSRGGSEFDFDCDGTATRDPRQLFGGTGTLDCDALDCIRPNPPEGYGVDAECGSTSEYYRCDQSLGERCAPREAEAPEPLRCR</sequence>
<accession>A0A150TX77</accession>
<protein>
    <submittedName>
        <fullName evidence="2">Uncharacterized protein</fullName>
    </submittedName>
</protein>
<dbReference type="Proteomes" id="UP000075502">
    <property type="component" value="Unassembled WGS sequence"/>
</dbReference>
<comment type="caution">
    <text evidence="2">The sequence shown here is derived from an EMBL/GenBank/DDBJ whole genome shotgun (WGS) entry which is preliminary data.</text>
</comment>
<reference evidence="2 3" key="1">
    <citation type="submission" date="2014-02" db="EMBL/GenBank/DDBJ databases">
        <title>The small core and large imbalanced accessory genome model reveals a collaborative survival strategy of Sorangium cellulosum strains in nature.</title>
        <authorList>
            <person name="Han K."/>
            <person name="Peng R."/>
            <person name="Blom J."/>
            <person name="Li Y.-Z."/>
        </authorList>
    </citation>
    <scope>NUCLEOTIDE SEQUENCE [LARGE SCALE GENOMIC DNA]</scope>
    <source>
        <strain evidence="2 3">So0007-03</strain>
    </source>
</reference>
<evidence type="ECO:0000313" key="3">
    <source>
        <dbReference type="Proteomes" id="UP000075502"/>
    </source>
</evidence>
<feature type="non-terminal residue" evidence="2">
    <location>
        <position position="1"/>
    </location>
</feature>
<proteinExistence type="predicted"/>
<name>A0A150TX77_SORCE</name>
<organism evidence="2 3">
    <name type="scientific">Sorangium cellulosum</name>
    <name type="common">Polyangium cellulosum</name>
    <dbReference type="NCBI Taxonomy" id="56"/>
    <lineage>
        <taxon>Bacteria</taxon>
        <taxon>Pseudomonadati</taxon>
        <taxon>Myxococcota</taxon>
        <taxon>Polyangia</taxon>
        <taxon>Polyangiales</taxon>
        <taxon>Polyangiaceae</taxon>
        <taxon>Sorangium</taxon>
    </lineage>
</organism>
<dbReference type="EMBL" id="JEME01000746">
    <property type="protein sequence ID" value="KYG09216.1"/>
    <property type="molecule type" value="Genomic_DNA"/>
</dbReference>